<dbReference type="PANTHER" id="PTHR43568:SF1">
    <property type="entry name" value="P PROTEIN"/>
    <property type="match status" value="1"/>
</dbReference>
<name>A0A0R2L2B3_9LACO</name>
<dbReference type="Proteomes" id="UP000051886">
    <property type="component" value="Unassembled WGS sequence"/>
</dbReference>
<dbReference type="STRING" id="449659.IV66_GL000882"/>
<dbReference type="OrthoDB" id="3177666at2"/>
<keyword evidence="5 6" id="KW-0472">Membrane</keyword>
<evidence type="ECO:0000256" key="3">
    <source>
        <dbReference type="ARBA" id="ARBA00022692"/>
    </source>
</evidence>
<dbReference type="Pfam" id="PF03600">
    <property type="entry name" value="CitMHS"/>
    <property type="match status" value="1"/>
</dbReference>
<feature type="transmembrane region" description="Helical" evidence="6">
    <location>
        <begin position="302"/>
        <end position="325"/>
    </location>
</feature>
<evidence type="ECO:0000256" key="1">
    <source>
        <dbReference type="ARBA" id="ARBA00004141"/>
    </source>
</evidence>
<dbReference type="GO" id="GO:0016020">
    <property type="term" value="C:membrane"/>
    <property type="evidence" value="ECO:0007669"/>
    <property type="project" value="UniProtKB-SubCell"/>
</dbReference>
<evidence type="ECO:0000313" key="8">
    <source>
        <dbReference type="EMBL" id="KRN95859.1"/>
    </source>
</evidence>
<gene>
    <name evidence="8" type="ORF">IV66_GL000882</name>
</gene>
<feature type="transmembrane region" description="Helical" evidence="6">
    <location>
        <begin position="196"/>
        <end position="229"/>
    </location>
</feature>
<dbReference type="InterPro" id="IPR004680">
    <property type="entry name" value="Cit_transptr-like_dom"/>
</dbReference>
<evidence type="ECO:0000256" key="2">
    <source>
        <dbReference type="ARBA" id="ARBA00022448"/>
    </source>
</evidence>
<reference evidence="8 9" key="1">
    <citation type="journal article" date="2015" name="Genome Announc.">
        <title>Expanding the biotechnology potential of lactobacilli through comparative genomics of 213 strains and associated genera.</title>
        <authorList>
            <person name="Sun Z."/>
            <person name="Harris H.M."/>
            <person name="McCann A."/>
            <person name="Guo C."/>
            <person name="Argimon S."/>
            <person name="Zhang W."/>
            <person name="Yang X."/>
            <person name="Jeffery I.B."/>
            <person name="Cooney J.C."/>
            <person name="Kagawa T.F."/>
            <person name="Liu W."/>
            <person name="Song Y."/>
            <person name="Salvetti E."/>
            <person name="Wrobel A."/>
            <person name="Rasinkangas P."/>
            <person name="Parkhill J."/>
            <person name="Rea M.C."/>
            <person name="O'Sullivan O."/>
            <person name="Ritari J."/>
            <person name="Douillard F.P."/>
            <person name="Paul Ross R."/>
            <person name="Yang R."/>
            <person name="Briner A.E."/>
            <person name="Felis G.E."/>
            <person name="de Vos W.M."/>
            <person name="Barrangou R."/>
            <person name="Klaenhammer T.R."/>
            <person name="Caufield P.W."/>
            <person name="Cui Y."/>
            <person name="Zhang H."/>
            <person name="O'Toole P.W."/>
        </authorList>
    </citation>
    <scope>NUCLEOTIDE SEQUENCE [LARGE SCALE GENOMIC DNA]</scope>
    <source>
        <strain evidence="8 9">NBRC 103219</strain>
    </source>
</reference>
<keyword evidence="2" id="KW-0813">Transport</keyword>
<feature type="transmembrane region" description="Helical" evidence="6">
    <location>
        <begin position="115"/>
        <end position="135"/>
    </location>
</feature>
<feature type="transmembrane region" description="Helical" evidence="6">
    <location>
        <begin position="345"/>
        <end position="366"/>
    </location>
</feature>
<keyword evidence="4 6" id="KW-1133">Transmembrane helix</keyword>
<evidence type="ECO:0000256" key="4">
    <source>
        <dbReference type="ARBA" id="ARBA00022989"/>
    </source>
</evidence>
<evidence type="ECO:0000256" key="5">
    <source>
        <dbReference type="ARBA" id="ARBA00023136"/>
    </source>
</evidence>
<sequence length="367" mass="40101">MVGVLKKIGTDKMFLISAGVALLSMFVSRPQFVDIDWQTITSLASLLSLIAVYEHLEVLSYGASLLVKLVGTKRTLVQALVGVSFIAAMFLTNDAAIIALTPILIIVAQRVKLPVILPVILVNVAANLGSMVTPFGNPQNLYLLNKFNLNFGDFIRMSLPVMVVSLLILGVFTLKFPRDRVQNIELPTLKLQWDKVALAVVATVIILAGVFSILPSTVMLLAAFIIVLLVDPQIFKRIDYALLLTFVMFFIAVGDIGRAPMIYDFMQKLGTTSLGTYVSGLLSSQLISNVPAVILLGSYTKYVYPLFLGVNIGGLGTLIASLANLLAYKQYYVRVKSPSKDYFKVFIKVNLICLFVLGLLGLFLALL</sequence>
<feature type="transmembrane region" description="Helical" evidence="6">
    <location>
        <begin position="274"/>
        <end position="296"/>
    </location>
</feature>
<dbReference type="PANTHER" id="PTHR43568">
    <property type="entry name" value="P PROTEIN"/>
    <property type="match status" value="1"/>
</dbReference>
<keyword evidence="3 6" id="KW-0812">Transmembrane</keyword>
<evidence type="ECO:0000313" key="9">
    <source>
        <dbReference type="Proteomes" id="UP000051886"/>
    </source>
</evidence>
<comment type="subcellular location">
    <subcellularLocation>
        <location evidence="1">Membrane</location>
        <topology evidence="1">Multi-pass membrane protein</topology>
    </subcellularLocation>
</comment>
<proteinExistence type="predicted"/>
<dbReference type="InterPro" id="IPR051475">
    <property type="entry name" value="Diverse_Ion_Transporter"/>
</dbReference>
<accession>A0A0R2L2B3</accession>
<protein>
    <submittedName>
        <fullName evidence="8">Di-and tricarboxylate transporter</fullName>
    </submittedName>
</protein>
<evidence type="ECO:0000256" key="6">
    <source>
        <dbReference type="SAM" id="Phobius"/>
    </source>
</evidence>
<evidence type="ECO:0000259" key="7">
    <source>
        <dbReference type="Pfam" id="PF03600"/>
    </source>
</evidence>
<dbReference type="GO" id="GO:0055085">
    <property type="term" value="P:transmembrane transport"/>
    <property type="evidence" value="ECO:0007669"/>
    <property type="project" value="InterPro"/>
</dbReference>
<feature type="transmembrane region" description="Helical" evidence="6">
    <location>
        <begin position="76"/>
        <end position="108"/>
    </location>
</feature>
<comment type="caution">
    <text evidence="8">The sequence shown here is derived from an EMBL/GenBank/DDBJ whole genome shotgun (WGS) entry which is preliminary data.</text>
</comment>
<feature type="transmembrane region" description="Helical" evidence="6">
    <location>
        <begin position="12"/>
        <end position="28"/>
    </location>
</feature>
<dbReference type="PATRIC" id="fig|449659.4.peg.888"/>
<keyword evidence="9" id="KW-1185">Reference proteome</keyword>
<organism evidence="8 9">
    <name type="scientific">Ligilactobacillus pobuzihii</name>
    <dbReference type="NCBI Taxonomy" id="449659"/>
    <lineage>
        <taxon>Bacteria</taxon>
        <taxon>Bacillati</taxon>
        <taxon>Bacillota</taxon>
        <taxon>Bacilli</taxon>
        <taxon>Lactobacillales</taxon>
        <taxon>Lactobacillaceae</taxon>
        <taxon>Ligilactobacillus</taxon>
    </lineage>
</organism>
<feature type="transmembrane region" description="Helical" evidence="6">
    <location>
        <begin position="155"/>
        <end position="176"/>
    </location>
</feature>
<dbReference type="EMBL" id="JQCN01000069">
    <property type="protein sequence ID" value="KRN95859.1"/>
    <property type="molecule type" value="Genomic_DNA"/>
</dbReference>
<dbReference type="AlphaFoldDB" id="A0A0R2L2B3"/>
<feature type="domain" description="Citrate transporter-like" evidence="7">
    <location>
        <begin position="5"/>
        <end position="297"/>
    </location>
</feature>
<dbReference type="RefSeq" id="WP_017867791.1">
    <property type="nucleotide sequence ID" value="NZ_BJYB01000006.1"/>
</dbReference>
<feature type="transmembrane region" description="Helical" evidence="6">
    <location>
        <begin position="241"/>
        <end position="262"/>
    </location>
</feature>